<dbReference type="RefSeq" id="WP_193495782.1">
    <property type="nucleotide sequence ID" value="NZ_CP063169.1"/>
</dbReference>
<dbReference type="Gene3D" id="1.20.120.530">
    <property type="entry name" value="GntR ligand-binding domain-like"/>
    <property type="match status" value="1"/>
</dbReference>
<dbReference type="SMART" id="SM00895">
    <property type="entry name" value="FCD"/>
    <property type="match status" value="1"/>
</dbReference>
<evidence type="ECO:0000256" key="1">
    <source>
        <dbReference type="ARBA" id="ARBA00023015"/>
    </source>
</evidence>
<dbReference type="PANTHER" id="PTHR43537:SF24">
    <property type="entry name" value="GLUCONATE OPERON TRANSCRIPTIONAL REPRESSOR"/>
    <property type="match status" value="1"/>
</dbReference>
<dbReference type="InterPro" id="IPR008920">
    <property type="entry name" value="TF_FadR/GntR_C"/>
</dbReference>
<dbReference type="Gene3D" id="1.10.10.10">
    <property type="entry name" value="Winged helix-like DNA-binding domain superfamily/Winged helix DNA-binding domain"/>
    <property type="match status" value="1"/>
</dbReference>
<dbReference type="InterPro" id="IPR011711">
    <property type="entry name" value="GntR_C"/>
</dbReference>
<dbReference type="PROSITE" id="PS50949">
    <property type="entry name" value="HTH_GNTR"/>
    <property type="match status" value="1"/>
</dbReference>
<gene>
    <name evidence="5" type="ORF">IM660_11975</name>
</gene>
<keyword evidence="1" id="KW-0805">Transcription regulation</keyword>
<dbReference type="SUPFAM" id="SSF48008">
    <property type="entry name" value="GntR ligand-binding domain-like"/>
    <property type="match status" value="1"/>
</dbReference>
<organism evidence="5 6">
    <name type="scientific">Ruania alkalisoli</name>
    <dbReference type="NCBI Taxonomy" id="2779775"/>
    <lineage>
        <taxon>Bacteria</taxon>
        <taxon>Bacillati</taxon>
        <taxon>Actinomycetota</taxon>
        <taxon>Actinomycetes</taxon>
        <taxon>Micrococcales</taxon>
        <taxon>Ruaniaceae</taxon>
        <taxon>Ruania</taxon>
    </lineage>
</organism>
<dbReference type="InterPro" id="IPR036390">
    <property type="entry name" value="WH_DNA-bd_sf"/>
</dbReference>
<dbReference type="EMBL" id="CP063169">
    <property type="protein sequence ID" value="QOR69413.1"/>
    <property type="molecule type" value="Genomic_DNA"/>
</dbReference>
<protein>
    <submittedName>
        <fullName evidence="5">GntR family transcriptional regulator</fullName>
    </submittedName>
</protein>
<evidence type="ECO:0000256" key="3">
    <source>
        <dbReference type="ARBA" id="ARBA00023163"/>
    </source>
</evidence>
<evidence type="ECO:0000313" key="6">
    <source>
        <dbReference type="Proteomes" id="UP000593758"/>
    </source>
</evidence>
<evidence type="ECO:0000256" key="2">
    <source>
        <dbReference type="ARBA" id="ARBA00023125"/>
    </source>
</evidence>
<keyword evidence="2" id="KW-0238">DNA-binding</keyword>
<dbReference type="Pfam" id="PF07729">
    <property type="entry name" value="FCD"/>
    <property type="match status" value="1"/>
</dbReference>
<keyword evidence="6" id="KW-1185">Reference proteome</keyword>
<proteinExistence type="predicted"/>
<dbReference type="InterPro" id="IPR000524">
    <property type="entry name" value="Tscrpt_reg_HTH_GntR"/>
</dbReference>
<dbReference type="SUPFAM" id="SSF46785">
    <property type="entry name" value="Winged helix' DNA-binding domain"/>
    <property type="match status" value="1"/>
</dbReference>
<dbReference type="Proteomes" id="UP000593758">
    <property type="component" value="Chromosome"/>
</dbReference>
<accession>A0A7M1SS53</accession>
<evidence type="ECO:0000313" key="5">
    <source>
        <dbReference type="EMBL" id="QOR69413.1"/>
    </source>
</evidence>
<dbReference type="SMART" id="SM00345">
    <property type="entry name" value="HTH_GNTR"/>
    <property type="match status" value="1"/>
</dbReference>
<dbReference type="InterPro" id="IPR036388">
    <property type="entry name" value="WH-like_DNA-bd_sf"/>
</dbReference>
<reference evidence="5 6" key="1">
    <citation type="submission" date="2020-10" db="EMBL/GenBank/DDBJ databases">
        <title>Haloactinobacterium sp. RN3S43, a bacterium isolated from saline soil.</title>
        <authorList>
            <person name="Sun J.-Q."/>
        </authorList>
    </citation>
    <scope>NUCLEOTIDE SEQUENCE [LARGE SCALE GENOMIC DNA]</scope>
    <source>
        <strain evidence="5 6">RN3S43</strain>
    </source>
</reference>
<dbReference type="KEGG" id="halt:IM660_11975"/>
<dbReference type="PANTHER" id="PTHR43537">
    <property type="entry name" value="TRANSCRIPTIONAL REGULATOR, GNTR FAMILY"/>
    <property type="match status" value="1"/>
</dbReference>
<keyword evidence="3" id="KW-0804">Transcription</keyword>
<sequence length="223" mass="24270">MSTSSSQIKLGPASLTEALFESLRARIINGEIPPGERVTEQRVADEYGVARPTAKSCLERLTGLGLLRRVAHKSAVVPQLSAAEIQDLFFSRETFEAAATSHLARTAHLPEQMTKAQAVMVQAAAREDFAEQVQADIAFHWGLVEGLSSERLSRMYEMISGEIHLTMGQYAAHRRTTPTTVVGEHEEIMAAISAGDEDRARSALIAHLAHARDRVLAQVEGTG</sequence>
<dbReference type="GO" id="GO:0003700">
    <property type="term" value="F:DNA-binding transcription factor activity"/>
    <property type="evidence" value="ECO:0007669"/>
    <property type="project" value="InterPro"/>
</dbReference>
<evidence type="ECO:0000259" key="4">
    <source>
        <dbReference type="PROSITE" id="PS50949"/>
    </source>
</evidence>
<feature type="domain" description="HTH gntR-type" evidence="4">
    <location>
        <begin position="13"/>
        <end position="80"/>
    </location>
</feature>
<dbReference type="Pfam" id="PF00392">
    <property type="entry name" value="GntR"/>
    <property type="match status" value="1"/>
</dbReference>
<dbReference type="GO" id="GO:0003677">
    <property type="term" value="F:DNA binding"/>
    <property type="evidence" value="ECO:0007669"/>
    <property type="project" value="UniProtKB-KW"/>
</dbReference>
<name>A0A7M1SS53_9MICO</name>
<dbReference type="AlphaFoldDB" id="A0A7M1SS53"/>